<keyword evidence="1" id="KW-1133">Transmembrane helix</keyword>
<dbReference type="RefSeq" id="WP_063970047.1">
    <property type="nucleotide sequence ID" value="NZ_JAMXLT020000012.1"/>
</dbReference>
<evidence type="ECO:0000256" key="1">
    <source>
        <dbReference type="SAM" id="Phobius"/>
    </source>
</evidence>
<protein>
    <submittedName>
        <fullName evidence="2">Uncharacterized protein</fullName>
    </submittedName>
</protein>
<dbReference type="EMBL" id="JAMXLT020000012">
    <property type="protein sequence ID" value="MDW8548869.1"/>
    <property type="molecule type" value="Genomic_DNA"/>
</dbReference>
<feature type="transmembrane region" description="Helical" evidence="1">
    <location>
        <begin position="289"/>
        <end position="308"/>
    </location>
</feature>
<organism evidence="2 3">
    <name type="scientific">Epilithonimonas ginsengisoli</name>
    <dbReference type="NCBI Taxonomy" id="1245592"/>
    <lineage>
        <taxon>Bacteria</taxon>
        <taxon>Pseudomonadati</taxon>
        <taxon>Bacteroidota</taxon>
        <taxon>Flavobacteriia</taxon>
        <taxon>Flavobacteriales</taxon>
        <taxon>Weeksellaceae</taxon>
        <taxon>Chryseobacterium group</taxon>
        <taxon>Epilithonimonas</taxon>
    </lineage>
</organism>
<comment type="caution">
    <text evidence="2">The sequence shown here is derived from an EMBL/GenBank/DDBJ whole genome shotgun (WGS) entry which is preliminary data.</text>
</comment>
<reference evidence="2 3" key="1">
    <citation type="submission" date="2023-11" db="EMBL/GenBank/DDBJ databases">
        <title>First isolation, identification, and characterization of non-pathogenic Epilithonimonas ginsengisoli isolated from diseased farmed rainbow trout (Oncorhynchus mykiss) in Chile.</title>
        <authorList>
            <person name="Miranda C.D."/>
            <person name="Irgang R."/>
            <person name="Concha C."/>
            <person name="Rojas R."/>
            <person name="Avendano R."/>
        </authorList>
    </citation>
    <scope>NUCLEOTIDE SEQUENCE [LARGE SCALE GENOMIC DNA]</scope>
    <source>
        <strain evidence="2 3">FP99</strain>
    </source>
</reference>
<keyword evidence="1" id="KW-0812">Transmembrane</keyword>
<sequence>MKKFIYYPNLEPPNTEWLKFSILYLEKFESIVPYGRQHLISDDYRKLLNETDLVEMYSPEYLQGERASIKSIEEAERFLQNPYRRAPLMNQINIERSWRNDQNWTYQIFSEKFSYQFGEFCERENIGRINGEGLILPKELAFLFMTHLAQEISYERNGSIITDNVEFDNYSNFSRVHNPGTINRNKFMKGIISLLVPANISEISFDTLIEFRNRNRESIKAFNNQINLLEDSIGNGITERQFVNSFNDIYSELTREIVLMGIGLASIPFATYMLINNPQALSAEYSKEILGALGIGLGGTYAVKRALFDTRERRLCKKYLANIERLK</sequence>
<evidence type="ECO:0000313" key="3">
    <source>
        <dbReference type="Proteomes" id="UP001204439"/>
    </source>
</evidence>
<name>A0ABU4JGQ8_9FLAO</name>
<feature type="transmembrane region" description="Helical" evidence="1">
    <location>
        <begin position="257"/>
        <end position="277"/>
    </location>
</feature>
<keyword evidence="1" id="KW-0472">Membrane</keyword>
<evidence type="ECO:0000313" key="2">
    <source>
        <dbReference type="EMBL" id="MDW8548869.1"/>
    </source>
</evidence>
<dbReference type="Proteomes" id="UP001204439">
    <property type="component" value="Unassembled WGS sequence"/>
</dbReference>
<accession>A0ABU4JGQ8</accession>
<keyword evidence="3" id="KW-1185">Reference proteome</keyword>
<proteinExistence type="predicted"/>
<gene>
    <name evidence="2" type="ORF">NG800_008100</name>
</gene>